<evidence type="ECO:0000256" key="1">
    <source>
        <dbReference type="SAM" id="Phobius"/>
    </source>
</evidence>
<comment type="caution">
    <text evidence="2">The sequence shown here is derived from an EMBL/GenBank/DDBJ whole genome shotgun (WGS) entry which is preliminary data.</text>
</comment>
<feature type="transmembrane region" description="Helical" evidence="1">
    <location>
        <begin position="221"/>
        <end position="243"/>
    </location>
</feature>
<dbReference type="PANTHER" id="PTHR37308:SF1">
    <property type="entry name" value="POLYPRENYL-PHOSPHATE TRANSPORTER"/>
    <property type="match status" value="1"/>
</dbReference>
<evidence type="ECO:0000313" key="2">
    <source>
        <dbReference type="EMBL" id="HGS88027.1"/>
    </source>
</evidence>
<keyword evidence="1" id="KW-0472">Membrane</keyword>
<feature type="transmembrane region" description="Helical" evidence="1">
    <location>
        <begin position="150"/>
        <end position="169"/>
    </location>
</feature>
<reference evidence="2" key="1">
    <citation type="journal article" date="2020" name="mSystems">
        <title>Genome- and Community-Level Interaction Insights into Carbon Utilization and Element Cycling Functions of Hydrothermarchaeota in Hydrothermal Sediment.</title>
        <authorList>
            <person name="Zhou Z."/>
            <person name="Liu Y."/>
            <person name="Xu W."/>
            <person name="Pan J."/>
            <person name="Luo Z.H."/>
            <person name="Li M."/>
        </authorList>
    </citation>
    <scope>NUCLEOTIDE SEQUENCE [LARGE SCALE GENOMIC DNA]</scope>
    <source>
        <strain evidence="2">SpSt-556</strain>
    </source>
</reference>
<dbReference type="EMBL" id="DSXR01000103">
    <property type="protein sequence ID" value="HGS88027.1"/>
    <property type="molecule type" value="Genomic_DNA"/>
</dbReference>
<accession>A0A7C4Q2T0</accession>
<keyword evidence="1" id="KW-0812">Transmembrane</keyword>
<gene>
    <name evidence="2" type="ORF">ENT17_10460</name>
</gene>
<name>A0A7C4Q2T0_9CHLR</name>
<dbReference type="AlphaFoldDB" id="A0A7C4Q2T0"/>
<sequence length="330" mass="36048">MPEKGLTEIKTMENENLKPERRSVAEYLSVTLRGFLMGTADAVPGVSGGTVALLVGIYEELIQSIREVADLRHLQRVFRLQFKSLLDELPWKFLLALVLGIFAGAVSLAHLLENLLETQPLFVWAFFFGLVAASALVVSRRVRVWKAGNLLLLIAGAIITYLVVGLVPMDTPDTWLAFFLSGMIAICAMILPGISGAFILVLLGKYQDVLAAVTGLDIPRLVVFLLGAVVGISLFSRVLGWLFRRFHDATITLMIGLMIGSLRKLWPWKMELPSADLAEPYINILPVWEGQTMLVIAMAVAGFGLVVGLEGLAGRRKTVTNPLPVPAAED</sequence>
<dbReference type="Pfam" id="PF04018">
    <property type="entry name" value="VCA0040-like"/>
    <property type="match status" value="1"/>
</dbReference>
<feature type="transmembrane region" description="Helical" evidence="1">
    <location>
        <begin position="175"/>
        <end position="201"/>
    </location>
</feature>
<keyword evidence="1" id="KW-1133">Transmembrane helix</keyword>
<dbReference type="InterPro" id="IPR007163">
    <property type="entry name" value="VCA0040-like"/>
</dbReference>
<dbReference type="PANTHER" id="PTHR37308">
    <property type="entry name" value="INTEGRAL MEMBRANE PROTEIN"/>
    <property type="match status" value="1"/>
</dbReference>
<protein>
    <submittedName>
        <fullName evidence="2">DUF368 domain-containing protein</fullName>
    </submittedName>
</protein>
<proteinExistence type="predicted"/>
<organism evidence="2">
    <name type="scientific">Bellilinea caldifistulae</name>
    <dbReference type="NCBI Taxonomy" id="360411"/>
    <lineage>
        <taxon>Bacteria</taxon>
        <taxon>Bacillati</taxon>
        <taxon>Chloroflexota</taxon>
        <taxon>Anaerolineae</taxon>
        <taxon>Anaerolineales</taxon>
        <taxon>Anaerolineaceae</taxon>
        <taxon>Bellilinea</taxon>
    </lineage>
</organism>
<feature type="transmembrane region" description="Helical" evidence="1">
    <location>
        <begin position="287"/>
        <end position="309"/>
    </location>
</feature>
<feature type="transmembrane region" description="Helical" evidence="1">
    <location>
        <begin position="89"/>
        <end position="109"/>
    </location>
</feature>
<feature type="transmembrane region" description="Helical" evidence="1">
    <location>
        <begin position="121"/>
        <end position="138"/>
    </location>
</feature>